<comment type="caution">
    <text evidence="2">The sequence shown here is derived from an EMBL/GenBank/DDBJ whole genome shotgun (WGS) entry which is preliminary data.</text>
</comment>
<gene>
    <name evidence="2" type="ORF">DXD04_07630</name>
</gene>
<dbReference type="RefSeq" id="WP_117672324.1">
    <property type="nucleotide sequence ID" value="NZ_CABOGR010000012.1"/>
</dbReference>
<dbReference type="Pfam" id="PF13566">
    <property type="entry name" value="DUF4130"/>
    <property type="match status" value="1"/>
</dbReference>
<dbReference type="InterPro" id="IPR025404">
    <property type="entry name" value="DUF4130"/>
</dbReference>
<evidence type="ECO:0000259" key="1">
    <source>
        <dbReference type="Pfam" id="PF13566"/>
    </source>
</evidence>
<keyword evidence="3" id="KW-1185">Reference proteome</keyword>
<dbReference type="Proteomes" id="UP000260862">
    <property type="component" value="Unassembled WGS sequence"/>
</dbReference>
<dbReference type="AlphaFoldDB" id="A0A3E4N3A3"/>
<accession>A0A3E4N3A3</accession>
<evidence type="ECO:0000313" key="2">
    <source>
        <dbReference type="EMBL" id="RGK56110.1"/>
    </source>
</evidence>
<reference evidence="2 3" key="1">
    <citation type="submission" date="2018-08" db="EMBL/GenBank/DDBJ databases">
        <title>A genome reference for cultivated species of the human gut microbiota.</title>
        <authorList>
            <person name="Zou Y."/>
            <person name="Xue W."/>
            <person name="Luo G."/>
        </authorList>
    </citation>
    <scope>NUCLEOTIDE SEQUENCE [LARGE SCALE GENOMIC DNA]</scope>
    <source>
        <strain evidence="2 3">TF10-3AC</strain>
    </source>
</reference>
<dbReference type="NCBIfam" id="TIGR03915">
    <property type="entry name" value="SAM_7_link_chp"/>
    <property type="match status" value="1"/>
</dbReference>
<dbReference type="InterPro" id="IPR023875">
    <property type="entry name" value="DNA_repair_put"/>
</dbReference>
<sequence length="255" mass="30702">MTVFQYDSTFEGLLTALFDAYYRRTFPDLLLTEKEPLPLFHEEVHQVVTDAEKTERVWKLLSRKLSRRALASLTYCWLSETPEAAMLLFRYMRKVIDAPASIEQNFADPDVLGVYQLSKKVADERMRVLQFMRFQKTADQVYFGIMEPLYNVYPLTIYHFRDRFADQPWIIYDARRRYGYYYDLKEVNEITFEDSRAAFLRHGKLEDELLDKNEKLFQEGWKSYFHSVCIQSRLNPVKHKKDMPVRFWKYLTEKD</sequence>
<organism evidence="2 3">
    <name type="scientific">Phocaeicola plebeius</name>
    <dbReference type="NCBI Taxonomy" id="310297"/>
    <lineage>
        <taxon>Bacteria</taxon>
        <taxon>Pseudomonadati</taxon>
        <taxon>Bacteroidota</taxon>
        <taxon>Bacteroidia</taxon>
        <taxon>Bacteroidales</taxon>
        <taxon>Bacteroidaceae</taxon>
        <taxon>Phocaeicola</taxon>
    </lineage>
</organism>
<feature type="domain" description="DUF4130" evidence="1">
    <location>
        <begin position="83"/>
        <end position="253"/>
    </location>
</feature>
<proteinExistence type="predicted"/>
<evidence type="ECO:0000313" key="3">
    <source>
        <dbReference type="Proteomes" id="UP000260862"/>
    </source>
</evidence>
<name>A0A3E4N3A3_9BACT</name>
<dbReference type="EMBL" id="QSQT01000012">
    <property type="protein sequence ID" value="RGK56110.1"/>
    <property type="molecule type" value="Genomic_DNA"/>
</dbReference>
<protein>
    <submittedName>
        <fullName evidence="2">DNA metabolism protein</fullName>
    </submittedName>
</protein>